<dbReference type="InterPro" id="IPR050091">
    <property type="entry name" value="PKS_NRPS_Biosynth_Enz"/>
</dbReference>
<dbReference type="SMART" id="SM01294">
    <property type="entry name" value="PKS_PP_betabranch"/>
    <property type="match status" value="1"/>
</dbReference>
<dbReference type="PANTHER" id="PTHR43775">
    <property type="entry name" value="FATTY ACID SYNTHASE"/>
    <property type="match status" value="1"/>
</dbReference>
<accession>A0ABQ2XWS1</accession>
<dbReference type="InterPro" id="IPR014030">
    <property type="entry name" value="Ketoacyl_synth_N"/>
</dbReference>
<dbReference type="SUPFAM" id="SSF53901">
    <property type="entry name" value="Thiolase-like"/>
    <property type="match status" value="1"/>
</dbReference>
<dbReference type="EMBL" id="BMWC01000028">
    <property type="protein sequence ID" value="GGX36696.1"/>
    <property type="molecule type" value="Genomic_DNA"/>
</dbReference>
<dbReference type="InterPro" id="IPR016039">
    <property type="entry name" value="Thiolase-like"/>
</dbReference>
<feature type="region of interest" description="Disordered" evidence="8">
    <location>
        <begin position="458"/>
        <end position="487"/>
    </location>
</feature>
<dbReference type="Pfam" id="PF00109">
    <property type="entry name" value="ketoacyl-synt"/>
    <property type="match status" value="1"/>
</dbReference>
<dbReference type="InterPro" id="IPR018201">
    <property type="entry name" value="Ketoacyl_synth_AS"/>
</dbReference>
<comment type="cofactor">
    <cofactor evidence="1">
        <name>pantetheine 4'-phosphate</name>
        <dbReference type="ChEBI" id="CHEBI:47942"/>
    </cofactor>
</comment>
<dbReference type="InterPro" id="IPR020806">
    <property type="entry name" value="PKS_PP-bd"/>
</dbReference>
<feature type="domain" description="Carrier" evidence="9">
    <location>
        <begin position="1498"/>
        <end position="1573"/>
    </location>
</feature>
<dbReference type="InterPro" id="IPR015083">
    <property type="entry name" value="NorB/c/GfsB-D-like_docking"/>
</dbReference>
<dbReference type="InterPro" id="IPR036291">
    <property type="entry name" value="NAD(P)-bd_dom_sf"/>
</dbReference>
<dbReference type="InterPro" id="IPR013968">
    <property type="entry name" value="PKS_KR"/>
</dbReference>
<dbReference type="InterPro" id="IPR036736">
    <property type="entry name" value="ACP-like_sf"/>
</dbReference>
<dbReference type="NCBIfam" id="NF045894">
    <property type="entry name" value="PKS_plus_SDR"/>
    <property type="match status" value="1"/>
</dbReference>
<dbReference type="PROSITE" id="PS50075">
    <property type="entry name" value="CARRIER"/>
    <property type="match status" value="1"/>
</dbReference>
<dbReference type="CDD" id="cd00833">
    <property type="entry name" value="PKS"/>
    <property type="match status" value="1"/>
</dbReference>
<dbReference type="InterPro" id="IPR020841">
    <property type="entry name" value="PKS_Beta-ketoAc_synthase_dom"/>
</dbReference>
<keyword evidence="3" id="KW-0597">Phosphoprotein</keyword>
<reference evidence="12" key="1">
    <citation type="journal article" date="2019" name="Int. J. Syst. Evol. Microbiol.">
        <title>The Global Catalogue of Microorganisms (GCM) 10K type strain sequencing project: providing services to taxonomists for standard genome sequencing and annotation.</title>
        <authorList>
            <consortium name="The Broad Institute Genomics Platform"/>
            <consortium name="The Broad Institute Genome Sequencing Center for Infectious Disease"/>
            <person name="Wu L."/>
            <person name="Ma J."/>
        </authorList>
    </citation>
    <scope>NUCLEOTIDE SEQUENCE [LARGE SCALE GENOMIC DNA]</scope>
    <source>
        <strain evidence="12">JCM 4866</strain>
    </source>
</reference>
<organism evidence="11 12">
    <name type="scientific">Streptomyces lomondensis</name>
    <dbReference type="NCBI Taxonomy" id="68229"/>
    <lineage>
        <taxon>Bacteria</taxon>
        <taxon>Bacillati</taxon>
        <taxon>Actinomycetota</taxon>
        <taxon>Actinomycetes</taxon>
        <taxon>Kitasatosporales</taxon>
        <taxon>Streptomycetaceae</taxon>
        <taxon>Streptomyces</taxon>
    </lineage>
</organism>
<evidence type="ECO:0000313" key="11">
    <source>
        <dbReference type="EMBL" id="GGX36696.1"/>
    </source>
</evidence>
<dbReference type="InterPro" id="IPR041618">
    <property type="entry name" value="PKS_DE"/>
</dbReference>
<keyword evidence="5" id="KW-0045">Antibiotic biosynthesis</keyword>
<dbReference type="InterPro" id="IPR032821">
    <property type="entry name" value="PKS_assoc"/>
</dbReference>
<evidence type="ECO:0000256" key="2">
    <source>
        <dbReference type="ARBA" id="ARBA00022450"/>
    </source>
</evidence>
<dbReference type="InterPro" id="IPR006162">
    <property type="entry name" value="Ppantetheine_attach_site"/>
</dbReference>
<evidence type="ECO:0000256" key="7">
    <source>
        <dbReference type="ARBA" id="ARBA00023315"/>
    </source>
</evidence>
<dbReference type="Pfam" id="PF08990">
    <property type="entry name" value="Docking"/>
    <property type="match status" value="1"/>
</dbReference>
<keyword evidence="2" id="KW-0596">Phosphopantetheine</keyword>
<evidence type="ECO:0000256" key="5">
    <source>
        <dbReference type="ARBA" id="ARBA00023194"/>
    </source>
</evidence>
<feature type="domain" description="Ketosynthase family 3 (KS3)" evidence="10">
    <location>
        <begin position="33"/>
        <end position="459"/>
    </location>
</feature>
<evidence type="ECO:0000256" key="6">
    <source>
        <dbReference type="ARBA" id="ARBA00023268"/>
    </source>
</evidence>
<evidence type="ECO:0000256" key="3">
    <source>
        <dbReference type="ARBA" id="ARBA00022553"/>
    </source>
</evidence>
<dbReference type="PROSITE" id="PS00012">
    <property type="entry name" value="PHOSPHOPANTETHEINE"/>
    <property type="match status" value="1"/>
</dbReference>
<keyword evidence="12" id="KW-1185">Reference proteome</keyword>
<evidence type="ECO:0000259" key="10">
    <source>
        <dbReference type="PROSITE" id="PS52004"/>
    </source>
</evidence>
<dbReference type="InterPro" id="IPR009081">
    <property type="entry name" value="PP-bd_ACP"/>
</dbReference>
<dbReference type="InterPro" id="IPR016036">
    <property type="entry name" value="Malonyl_transacylase_ACP-bd"/>
</dbReference>
<proteinExistence type="predicted"/>
<keyword evidence="6" id="KW-0511">Multifunctional enzyme</keyword>
<sequence>MTDNDKLRYFLRRVTADLQETRGRLHAAETKDSEPIAITAMSCRFPGGVRAPEDLWQIMMSKADALSPFPEDRGWDFEGLFFRDPDEPARSYTLEGGFVYDIPDFDPEFFGISPREALAMDPQQRLVLEASWEAVERAGIDMTTLRGSQTGVFVGTSYQGYGSTVFVPPEGTEIYLGVGNTSSVASGRVAYTFGFNGPAVTVDTACSSSLVALHMACQSLRRNECSMALAGGVTLMSSPGAFTEFSRQRGLSSSGRCKAFSADADGTGWGEGIGMFLVERLSDARRNGHQVLAVVRGSAINQDGASNGLTAPNGPAQQRVIRQALADARLSPAQVDLVEAHGTGTTLGDPIEVQALAATYGKDRPAGRPVWLGSVKSNIGHTQAAAGAAGLIKMVMAVQRGTLPPTLHVENPTTHIDWSDGRMALVTDPTPWPETGQPRRGGISSFGVSGTNAHAIIEQAPPEEDGPGAERLEGERQDTDRRAPLNGVPLPAVVSARTEQALEDQLRRLQAHLASHPEIGITDLAHSLATGRTRFSHRAVVLADDAGSLAGALSAVVAGRAAGDVVRGVAGRAVRPVFVFPGQGAQWQGMAAGLLESSPVFAGRMAECAAALEPFTDWRLLDVVRQELGAPGFDRVDVVQPVLWAVMVSLAELWRACGVEPAAVIGHSQGEIAAAVVAGGLSLEDGARVVALRSRALLALSGGGGMVSVSLPVAEVRERLAAWDGRISVAAVNGPSSVVVSGEPEALEELVASCTEQDVRAKKIAVDYASHSAQVELIESELAELLVGVAPVAGRVPFYSTLTGTLLDDTTGLDAGYWYRNLRSTVEFERAVRAAEADGLAVYIEVSPHPVLNLGLQEIFEAADSDAVALGTLRRDEDEARRFMTSLAEAHVHGVEPDWHALFAGQQATHVDLPTYPFQRQRYWIDDLRPVMQAPVGEAAELSLADTQFWAAVEQEDFEGLADTLDLKGGEGARSALGTMLPALSSWRRRTRELSTVDDWRYEVAWRPLPEASAARLSGHWLVVVPETHAEDALTAGCLAALADHGARVLPVTVDGGKLRRDLFAGHDLPADLAGVLSLLQLDHAPHPELPAVPRGYAATVALLQALGEAGVSAPLWCATRGAVSVGPADPITGPEQAMAWGMGRVAALEHPDRWGGLIDLPPTLDDRTAAMLSGALGGAGDEDQLAVRPSGTFVRRLNRARIGAAPGSRRWEPKGTTLITGGTGALGGHVARSLAREGAGHLLLVSRRGPDAPGAQDLRDELTALGARVTVAACDAGDRHALAEVVAAVPAEHPLTAVVHTAAALDDGLLDTLTPDQLANSLHAKARAARNLDELTRDHDLSAFVLFSSFGGIVGTPGQGNYAPGNAYLDALAQERRAAGLVATSIAWGAWGGGGMAEGEFGQTLNRHGLREMAPEAAAGALRQAVEHDATCLLIADIDWERFFVAFTATRPGPLLADVPEVRRIAQDGTGKAGSGGEEPSALVQRLAGLSEAEQDALLLEAVREQVAAVLGLSGPEAVGVKRAFREVGFDSVTAVELRNRIGAKTGLKLPVTLAFDYPTPQRLAGFLREQLVRDGETVAVTALEELDRIEKALAGVAPDDAGRARVVRRVQVLLTRLQDGPAGEAPVGEEIESASDDEMFELLGKKFGIS</sequence>
<feature type="compositionally biased region" description="Basic and acidic residues" evidence="8">
    <location>
        <begin position="468"/>
        <end position="483"/>
    </location>
</feature>
<dbReference type="PROSITE" id="PS00606">
    <property type="entry name" value="KS3_1"/>
    <property type="match status" value="1"/>
</dbReference>
<dbReference type="SUPFAM" id="SSF52151">
    <property type="entry name" value="FabD/lysophospholipase-like"/>
    <property type="match status" value="1"/>
</dbReference>
<dbReference type="SMART" id="SM00825">
    <property type="entry name" value="PKS_KS"/>
    <property type="match status" value="1"/>
</dbReference>
<dbReference type="InterPro" id="IPR014031">
    <property type="entry name" value="Ketoacyl_synth_C"/>
</dbReference>
<dbReference type="SMART" id="SM00822">
    <property type="entry name" value="PKS_KR"/>
    <property type="match status" value="1"/>
</dbReference>
<dbReference type="SMART" id="SM00823">
    <property type="entry name" value="PKS_PP"/>
    <property type="match status" value="1"/>
</dbReference>
<dbReference type="Pfam" id="PF16197">
    <property type="entry name" value="KAsynt_C_assoc"/>
    <property type="match status" value="1"/>
</dbReference>
<dbReference type="CDD" id="cd08952">
    <property type="entry name" value="KR_1_SDR_x"/>
    <property type="match status" value="1"/>
</dbReference>
<dbReference type="Gene3D" id="3.40.50.720">
    <property type="entry name" value="NAD(P)-binding Rossmann-like Domain"/>
    <property type="match status" value="1"/>
</dbReference>
<dbReference type="InterPro" id="IPR016035">
    <property type="entry name" value="Acyl_Trfase/lysoPLipase"/>
</dbReference>
<dbReference type="Gene3D" id="1.10.1200.10">
    <property type="entry name" value="ACP-like"/>
    <property type="match status" value="1"/>
</dbReference>
<name>A0ABQ2XWS1_9ACTN</name>
<evidence type="ECO:0008006" key="13">
    <source>
        <dbReference type="Google" id="ProtNLM"/>
    </source>
</evidence>
<dbReference type="Pfam" id="PF18369">
    <property type="entry name" value="PKS_DE"/>
    <property type="match status" value="1"/>
</dbReference>
<dbReference type="InterPro" id="IPR057326">
    <property type="entry name" value="KR_dom"/>
</dbReference>
<dbReference type="Proteomes" id="UP000617743">
    <property type="component" value="Unassembled WGS sequence"/>
</dbReference>
<gene>
    <name evidence="11" type="ORF">GCM10010383_78420</name>
</gene>
<keyword evidence="4" id="KW-0808">Transferase</keyword>
<dbReference type="Pfam" id="PF00698">
    <property type="entry name" value="Acyl_transf_1"/>
    <property type="match status" value="1"/>
</dbReference>
<evidence type="ECO:0000313" key="12">
    <source>
        <dbReference type="Proteomes" id="UP000617743"/>
    </source>
</evidence>
<dbReference type="InterPro" id="IPR014043">
    <property type="entry name" value="Acyl_transferase_dom"/>
</dbReference>
<dbReference type="SMART" id="SM00827">
    <property type="entry name" value="PKS_AT"/>
    <property type="match status" value="1"/>
</dbReference>
<evidence type="ECO:0000259" key="9">
    <source>
        <dbReference type="PROSITE" id="PS50075"/>
    </source>
</evidence>
<dbReference type="SUPFAM" id="SSF55048">
    <property type="entry name" value="Probable ACP-binding domain of malonyl-CoA ACP transacylase"/>
    <property type="match status" value="1"/>
</dbReference>
<evidence type="ECO:0000256" key="4">
    <source>
        <dbReference type="ARBA" id="ARBA00022679"/>
    </source>
</evidence>
<dbReference type="SUPFAM" id="SSF47336">
    <property type="entry name" value="ACP-like"/>
    <property type="match status" value="1"/>
</dbReference>
<dbReference type="Gene3D" id="6.10.140.1830">
    <property type="match status" value="1"/>
</dbReference>
<dbReference type="PROSITE" id="PS52004">
    <property type="entry name" value="KS3_2"/>
    <property type="match status" value="1"/>
</dbReference>
<dbReference type="PANTHER" id="PTHR43775:SF51">
    <property type="entry name" value="INACTIVE PHENOLPHTHIOCEROL SYNTHESIS POLYKETIDE SYNTHASE TYPE I PKS1-RELATED"/>
    <property type="match status" value="1"/>
</dbReference>
<dbReference type="Pfam" id="PF08659">
    <property type="entry name" value="KR"/>
    <property type="match status" value="1"/>
</dbReference>
<dbReference type="Pfam" id="PF02801">
    <property type="entry name" value="Ketoacyl-synt_C"/>
    <property type="match status" value="1"/>
</dbReference>
<evidence type="ECO:0000256" key="8">
    <source>
        <dbReference type="SAM" id="MobiDB-lite"/>
    </source>
</evidence>
<dbReference type="SUPFAM" id="SSF51735">
    <property type="entry name" value="NAD(P)-binding Rossmann-fold domains"/>
    <property type="match status" value="2"/>
</dbReference>
<dbReference type="Gene3D" id="3.40.47.10">
    <property type="match status" value="1"/>
</dbReference>
<dbReference type="InterPro" id="IPR001227">
    <property type="entry name" value="Ac_transferase_dom_sf"/>
</dbReference>
<keyword evidence="7" id="KW-0012">Acyltransferase</keyword>
<dbReference type="Gene3D" id="3.30.70.3290">
    <property type="match status" value="1"/>
</dbReference>
<dbReference type="Gene3D" id="3.40.366.10">
    <property type="entry name" value="Malonyl-Coenzyme A Acyl Carrier Protein, domain 2"/>
    <property type="match status" value="1"/>
</dbReference>
<dbReference type="Pfam" id="PF00550">
    <property type="entry name" value="PP-binding"/>
    <property type="match status" value="1"/>
</dbReference>
<evidence type="ECO:0000256" key="1">
    <source>
        <dbReference type="ARBA" id="ARBA00001957"/>
    </source>
</evidence>
<comment type="caution">
    <text evidence="11">The sequence shown here is derived from an EMBL/GenBank/DDBJ whole genome shotgun (WGS) entry which is preliminary data.</text>
</comment>
<protein>
    <recommendedName>
        <fullName evidence="13">Polyketide synthase</fullName>
    </recommendedName>
</protein>